<comment type="catalytic activity">
    <reaction evidence="5">
        <text>(sulfur carrier)-H + L-cysteine = (sulfur carrier)-SH + L-alanine</text>
        <dbReference type="Rhea" id="RHEA:43892"/>
        <dbReference type="Rhea" id="RHEA-COMP:14737"/>
        <dbReference type="Rhea" id="RHEA-COMP:14739"/>
        <dbReference type="ChEBI" id="CHEBI:29917"/>
        <dbReference type="ChEBI" id="CHEBI:35235"/>
        <dbReference type="ChEBI" id="CHEBI:57972"/>
        <dbReference type="ChEBI" id="CHEBI:64428"/>
        <dbReference type="EC" id="2.8.1.7"/>
    </reaction>
</comment>
<dbReference type="InterPro" id="IPR000192">
    <property type="entry name" value="Aminotrans_V_dom"/>
</dbReference>
<dbReference type="NCBIfam" id="TIGR01977">
    <property type="entry name" value="am_tr_V_EF2568"/>
    <property type="match status" value="1"/>
</dbReference>
<dbReference type="InterPro" id="IPR020578">
    <property type="entry name" value="Aminotrans_V_PyrdxlP_BS"/>
</dbReference>
<accession>A0A134A5A4</accession>
<dbReference type="OrthoDB" id="9804366at2"/>
<dbReference type="PANTHER" id="PTHR43586">
    <property type="entry name" value="CYSTEINE DESULFURASE"/>
    <property type="match status" value="1"/>
</dbReference>
<keyword evidence="4" id="KW-0663">Pyridoxal phosphate</keyword>
<dbReference type="InterPro" id="IPR010969">
    <property type="entry name" value="Cys_dSase-rel_unknwn_funct"/>
</dbReference>
<feature type="domain" description="Aminotransferase class V" evidence="7">
    <location>
        <begin position="4"/>
        <end position="371"/>
    </location>
</feature>
<sequence>MSYYFDYGATSLKKPKEVADKVYEVLSSAKYANASRGSYYEANNAFREVFEARSDVAKFFGIKEEDRVVFTSNSTESLNIAILGLLEKEDHVITTSMEHNSVLRPIYLAHETIGCEYTIVKAGKTGLIDYDELEKAIKPNTKMIAITHSSNITGSIVDLEKVADICKRHNIISVVDASQTAGVVPINMDELGIDVLCFTGHKSLYGPQGIGGLCVRLKEPEIKRFKVGGSGVRTFDEKHPGEYPLRLEAGTLNTSGILGLHEGIKYINKHGIENLYKKQVDFANRFYNELKDLECLEFYGDFTKDRTAVVALNFKGISASDVADVLAEEYDIAVRPGAHCAPLMHEVLGTKEQGIVRFSFSSMNTDEEVDYAINAIKTLAKEI</sequence>
<evidence type="ECO:0000256" key="1">
    <source>
        <dbReference type="ARBA" id="ARBA00001933"/>
    </source>
</evidence>
<dbReference type="PROSITE" id="PS00595">
    <property type="entry name" value="AA_TRANSFER_CLASS_5"/>
    <property type="match status" value="1"/>
</dbReference>
<evidence type="ECO:0000256" key="4">
    <source>
        <dbReference type="ARBA" id="ARBA00022898"/>
    </source>
</evidence>
<dbReference type="AlphaFoldDB" id="A0A134A5A4"/>
<dbReference type="InterPro" id="IPR016454">
    <property type="entry name" value="Cysteine_dSase"/>
</dbReference>
<proteinExistence type="inferred from homology"/>
<protein>
    <recommendedName>
        <fullName evidence="3">cysteine desulfurase</fullName>
        <ecNumber evidence="3">2.8.1.7</ecNumber>
    </recommendedName>
</protein>
<evidence type="ECO:0000313" key="8">
    <source>
        <dbReference type="EMBL" id="KXB62852.1"/>
    </source>
</evidence>
<reference evidence="9" key="1">
    <citation type="submission" date="2016-01" db="EMBL/GenBank/DDBJ databases">
        <authorList>
            <person name="Mitreva M."/>
            <person name="Pepin K.H."/>
            <person name="Mihindukulasuriya K.A."/>
            <person name="Fulton R."/>
            <person name="Fronick C."/>
            <person name="O'Laughlin M."/>
            <person name="Miner T."/>
            <person name="Herter B."/>
            <person name="Rosa B.A."/>
            <person name="Cordes M."/>
            <person name="Tomlinson C."/>
            <person name="Wollam A."/>
            <person name="Palsikar V.B."/>
            <person name="Mardis E.R."/>
            <person name="Wilson R.K."/>
        </authorList>
    </citation>
    <scope>NUCLEOTIDE SEQUENCE [LARGE SCALE GENOMIC DNA]</scope>
    <source>
        <strain evidence="9">DNF01167</strain>
    </source>
</reference>
<evidence type="ECO:0000256" key="5">
    <source>
        <dbReference type="ARBA" id="ARBA00050776"/>
    </source>
</evidence>
<dbReference type="InterPro" id="IPR015421">
    <property type="entry name" value="PyrdxlP-dep_Trfase_major"/>
</dbReference>
<dbReference type="EMBL" id="LSDC01000020">
    <property type="protein sequence ID" value="KXB62852.1"/>
    <property type="molecule type" value="Genomic_DNA"/>
</dbReference>
<evidence type="ECO:0000256" key="3">
    <source>
        <dbReference type="ARBA" id="ARBA00012239"/>
    </source>
</evidence>
<comment type="cofactor">
    <cofactor evidence="1 6">
        <name>pyridoxal 5'-phosphate</name>
        <dbReference type="ChEBI" id="CHEBI:597326"/>
    </cofactor>
</comment>
<dbReference type="InterPro" id="IPR015424">
    <property type="entry name" value="PyrdxlP-dep_Trfase"/>
</dbReference>
<evidence type="ECO:0000313" key="9">
    <source>
        <dbReference type="Proteomes" id="UP000070355"/>
    </source>
</evidence>
<comment type="caution">
    <text evidence="8">The sequence shown here is derived from an EMBL/GenBank/DDBJ whole genome shotgun (WGS) entry which is preliminary data.</text>
</comment>
<dbReference type="STRING" id="1379.HMPREF3186_00316"/>
<gene>
    <name evidence="8" type="ORF">HMPREF3186_00316</name>
</gene>
<dbReference type="Pfam" id="PF00266">
    <property type="entry name" value="Aminotran_5"/>
    <property type="match status" value="1"/>
</dbReference>
<evidence type="ECO:0000256" key="2">
    <source>
        <dbReference type="ARBA" id="ARBA00010447"/>
    </source>
</evidence>
<dbReference type="SUPFAM" id="SSF53383">
    <property type="entry name" value="PLP-dependent transferases"/>
    <property type="match status" value="1"/>
</dbReference>
<dbReference type="PIRSF" id="PIRSF005572">
    <property type="entry name" value="NifS"/>
    <property type="match status" value="1"/>
</dbReference>
<dbReference type="RefSeq" id="WP_060913608.1">
    <property type="nucleotide sequence ID" value="NZ_KQ959927.1"/>
</dbReference>
<dbReference type="PATRIC" id="fig|1379.3.peg.312"/>
<organism evidence="8 9">
    <name type="scientific">Gemella haemolysans</name>
    <dbReference type="NCBI Taxonomy" id="1379"/>
    <lineage>
        <taxon>Bacteria</taxon>
        <taxon>Bacillati</taxon>
        <taxon>Bacillota</taxon>
        <taxon>Bacilli</taxon>
        <taxon>Bacillales</taxon>
        <taxon>Gemellaceae</taxon>
        <taxon>Gemella</taxon>
    </lineage>
</organism>
<dbReference type="Gene3D" id="3.40.640.10">
    <property type="entry name" value="Type I PLP-dependent aspartate aminotransferase-like (Major domain)"/>
    <property type="match status" value="1"/>
</dbReference>
<dbReference type="Proteomes" id="UP000070355">
    <property type="component" value="Unassembled WGS sequence"/>
</dbReference>
<dbReference type="Gene3D" id="3.90.1150.10">
    <property type="entry name" value="Aspartate Aminotransferase, domain 1"/>
    <property type="match status" value="1"/>
</dbReference>
<dbReference type="InterPro" id="IPR015422">
    <property type="entry name" value="PyrdxlP-dep_Trfase_small"/>
</dbReference>
<dbReference type="EC" id="2.8.1.7" evidence="3"/>
<evidence type="ECO:0000259" key="7">
    <source>
        <dbReference type="Pfam" id="PF00266"/>
    </source>
</evidence>
<name>A0A134A5A4_9BACL</name>
<comment type="similarity">
    <text evidence="2">Belongs to the class-V pyridoxal-phosphate-dependent aminotransferase family. Csd subfamily.</text>
</comment>
<evidence type="ECO:0000256" key="6">
    <source>
        <dbReference type="RuleBase" id="RU004504"/>
    </source>
</evidence>
<dbReference type="PANTHER" id="PTHR43586:SF4">
    <property type="entry name" value="ISOPENICILLIN N EPIMERASE"/>
    <property type="match status" value="1"/>
</dbReference>
<dbReference type="GO" id="GO:0031071">
    <property type="term" value="F:cysteine desulfurase activity"/>
    <property type="evidence" value="ECO:0007669"/>
    <property type="project" value="UniProtKB-EC"/>
</dbReference>